<proteinExistence type="predicted"/>
<protein>
    <recommendedName>
        <fullName evidence="5">Trichohyalin-like</fullName>
    </recommendedName>
</protein>
<feature type="region of interest" description="Disordered" evidence="2">
    <location>
        <begin position="715"/>
        <end position="748"/>
    </location>
</feature>
<keyword evidence="1" id="KW-0175">Coiled coil</keyword>
<evidence type="ECO:0000256" key="1">
    <source>
        <dbReference type="SAM" id="Coils"/>
    </source>
</evidence>
<feature type="compositionally biased region" description="Polar residues" evidence="2">
    <location>
        <begin position="1356"/>
        <end position="1365"/>
    </location>
</feature>
<feature type="compositionally biased region" description="Basic and acidic residues" evidence="2">
    <location>
        <begin position="293"/>
        <end position="305"/>
    </location>
</feature>
<gene>
    <name evidence="3" type="ORF">AALO_G00155420</name>
</gene>
<feature type="compositionally biased region" description="Basic and acidic residues" evidence="2">
    <location>
        <begin position="771"/>
        <end position="814"/>
    </location>
</feature>
<feature type="region of interest" description="Disordered" evidence="2">
    <location>
        <begin position="880"/>
        <end position="982"/>
    </location>
</feature>
<feature type="region of interest" description="Disordered" evidence="2">
    <location>
        <begin position="1478"/>
        <end position="1563"/>
    </location>
</feature>
<dbReference type="EMBL" id="JADWDJ010000011">
    <property type="protein sequence ID" value="KAG5273779.1"/>
    <property type="molecule type" value="Genomic_DNA"/>
</dbReference>
<organism evidence="3 4">
    <name type="scientific">Alosa alosa</name>
    <name type="common">allis shad</name>
    <dbReference type="NCBI Taxonomy" id="278164"/>
    <lineage>
        <taxon>Eukaryota</taxon>
        <taxon>Metazoa</taxon>
        <taxon>Chordata</taxon>
        <taxon>Craniata</taxon>
        <taxon>Vertebrata</taxon>
        <taxon>Euteleostomi</taxon>
        <taxon>Actinopterygii</taxon>
        <taxon>Neopterygii</taxon>
        <taxon>Teleostei</taxon>
        <taxon>Clupei</taxon>
        <taxon>Clupeiformes</taxon>
        <taxon>Clupeoidei</taxon>
        <taxon>Clupeidae</taxon>
        <taxon>Alosa</taxon>
    </lineage>
</organism>
<feature type="compositionally biased region" description="Polar residues" evidence="2">
    <location>
        <begin position="1375"/>
        <end position="1394"/>
    </location>
</feature>
<feature type="compositionally biased region" description="Basic and acidic residues" evidence="2">
    <location>
        <begin position="850"/>
        <end position="860"/>
    </location>
</feature>
<feature type="region of interest" description="Disordered" evidence="2">
    <location>
        <begin position="1286"/>
        <end position="1328"/>
    </location>
</feature>
<name>A0AAV6GFZ1_9TELE</name>
<dbReference type="Proteomes" id="UP000823561">
    <property type="component" value="Chromosome 11"/>
</dbReference>
<feature type="compositionally biased region" description="Polar residues" evidence="2">
    <location>
        <begin position="837"/>
        <end position="849"/>
    </location>
</feature>
<feature type="compositionally biased region" description="Polar residues" evidence="2">
    <location>
        <begin position="45"/>
        <end position="57"/>
    </location>
</feature>
<feature type="region of interest" description="Disordered" evidence="2">
    <location>
        <begin position="1142"/>
        <end position="1238"/>
    </location>
</feature>
<feature type="region of interest" description="Disordered" evidence="2">
    <location>
        <begin position="1354"/>
        <end position="1433"/>
    </location>
</feature>
<feature type="compositionally biased region" description="Basic and acidic residues" evidence="2">
    <location>
        <begin position="1142"/>
        <end position="1173"/>
    </location>
</feature>
<feature type="compositionally biased region" description="Basic and acidic residues" evidence="2">
    <location>
        <begin position="368"/>
        <end position="392"/>
    </location>
</feature>
<feature type="compositionally biased region" description="Basic and acidic residues" evidence="2">
    <location>
        <begin position="904"/>
        <end position="919"/>
    </location>
</feature>
<feature type="compositionally biased region" description="Basic and acidic residues" evidence="2">
    <location>
        <begin position="928"/>
        <end position="959"/>
    </location>
</feature>
<feature type="coiled-coil region" evidence="1">
    <location>
        <begin position="485"/>
        <end position="573"/>
    </location>
</feature>
<feature type="compositionally biased region" description="Basic and acidic residues" evidence="2">
    <location>
        <begin position="614"/>
        <end position="641"/>
    </location>
</feature>
<evidence type="ECO:0008006" key="5">
    <source>
        <dbReference type="Google" id="ProtNLM"/>
    </source>
</evidence>
<comment type="caution">
    <text evidence="3">The sequence shown here is derived from an EMBL/GenBank/DDBJ whole genome shotgun (WGS) entry which is preliminary data.</text>
</comment>
<evidence type="ECO:0000313" key="3">
    <source>
        <dbReference type="EMBL" id="KAG5273779.1"/>
    </source>
</evidence>
<feature type="compositionally biased region" description="Polar residues" evidence="2">
    <location>
        <begin position="309"/>
        <end position="326"/>
    </location>
</feature>
<sequence>MTDWIQSTLQTVHDRLPEELRQSLKKGRPVNEPFYQICTNEDASTVATSRAESSSTPKRGKRGGVGRAHAYTVKPKAMNNKQGRQMDRERQQPKVPSNLETYDYAQDLPDRGRFKVADHVDIHLQYQSDSDEESMNCWGCWIKLRTLLRLREGRRQPEEGWYRMGMRAQEEWELQRKMEVERQKEVQRKMEVERQKEVKRRQKAAQLLEMRRKREKEMEKELQTLKQVVLQEWAKTTSQQTWRLTKEEIEELQRLREQEGTLHLKIQRLQDKEAKAEVWTSSDSEDMSEDEREQQQRLREKERQSRLKQQQLEKMTGSEALSKSQESVRTTSLPNWLFTKLRRVQEQQDRILLQIQRLEAKGAVPETRISKESEDGRGEMERLRQRERSSHLEDGKLLGDMQHLGKPVTKTDKEQMGRIGSSEISRERISNFSLEGRREVMAEADRTAQLEKVREMERQRDTLRYEERMRELERLIEIEMHQVKMRNIERMREIERKKEREIEEEWIRQREKKQEEEKKKDKEREWDQRQKALETQIKELKKMHELKMPLKDMEKHYEEKMETQREFDEETQQFEAKMLEKEQILEKQRAMAQRREEELLGRIEHLDKTHMKALRHTETKMEKERHRPLDIGSEEERDRQAEGTNGVPSCEKEIRREQKSLQELREQMEQNFVMEREMDKKRQEERWRENEEKKQKEWEEKTRELERKLKANQEMLKLREEEHSRNKVMEMERQRETERDERRATVVETHRTTELEKVIDKGKEWMREIKQKVEKKKDTERDLQKGENNPEKRQVRKTEIENEEKTSNEERKPTIEGMDWLSDMRQKADKNKDVTQQEEQIFLQDTSTGRTEDSEVKPMAKNDILTQGMDWLGDIRQKQEKLVDSGSEITIKEERKQRRTSRRTLTEVKRETERQHKELEDDWLGDVGRQKGEDKWSEIRRKHQQSREQSRQELEKQTEPNKSTVVRAGGRRAAQTDAEEQRLTEMNKAEIKEVKNVGDEGMDWFQKIKQKKVKGRRENLEEEQRVIGEELFIQKEHIHVKKNKRERDGEREVEQQHVKGKSDDRLRNIDKNVETERVMDQNKSEERSECRRNRQRKFEVSQELEKQQWQEAEMQVTKEPELVRQTEAERKATERELCEKKAPCIKEHTETQRQSQAEKQKEREEQLEMEKQQELMQQTEMEREKEIARQKEKDRERQIEKQLGMEKQKELERQKEMEREKEIARQKEIHRQNNMDLDQQKMAVKTLFPENGKLVEVTRQRSECQNPMDKGAIPYPAKVRRPLYLPVVQPTTINRKPKSRRGKSNNLERSPKALPVTEPTPTEYPKPTCQVEDAKQDENTFMLSAFATVSERVEQISETSETAGQLAQVEEDNEAQVSTEDTLSLGSWGQSSHTSDVRDEEEQAENASLKALNSADEIPGEAETKQKDKSVRRRMVGWVNKRVKTYYQTKMGRTHEREEKEGDDNFYAWYLDAPISRAERERQKREELRRSEEKWQQKEESWKKWEAKQAEKKQKERAEKQEKLERKKAKKQAYRQQKKDIYESMRQRREQKLQREASRSRNQ</sequence>
<feature type="compositionally biased region" description="Basic and acidic residues" evidence="2">
    <location>
        <begin position="1045"/>
        <end position="1108"/>
    </location>
</feature>
<feature type="compositionally biased region" description="Low complexity" evidence="2">
    <location>
        <begin position="1315"/>
        <end position="1328"/>
    </location>
</feature>
<feature type="compositionally biased region" description="Basic and acidic residues" evidence="2">
    <location>
        <begin position="1537"/>
        <end position="1563"/>
    </location>
</feature>
<feature type="compositionally biased region" description="Acidic residues" evidence="2">
    <location>
        <begin position="283"/>
        <end position="292"/>
    </location>
</feature>
<feature type="compositionally biased region" description="Basic and acidic residues" evidence="2">
    <location>
        <begin position="822"/>
        <end position="835"/>
    </location>
</feature>
<feature type="region of interest" description="Disordered" evidence="2">
    <location>
        <begin position="614"/>
        <end position="702"/>
    </location>
</feature>
<reference evidence="3" key="1">
    <citation type="submission" date="2020-10" db="EMBL/GenBank/DDBJ databases">
        <title>Chromosome-scale genome assembly of the Allis shad, Alosa alosa.</title>
        <authorList>
            <person name="Margot Z."/>
            <person name="Christophe K."/>
            <person name="Cabau C."/>
            <person name="Louis A."/>
            <person name="Berthelot C."/>
            <person name="Parey E."/>
            <person name="Roest Crollius H."/>
            <person name="Montfort J."/>
            <person name="Robinson-Rechavi M."/>
            <person name="Bucao C."/>
            <person name="Bouchez O."/>
            <person name="Gislard M."/>
            <person name="Lluch J."/>
            <person name="Milhes M."/>
            <person name="Lampietro C."/>
            <person name="Lopez Roques C."/>
            <person name="Donnadieu C."/>
            <person name="Braasch I."/>
            <person name="Desvignes T."/>
            <person name="Postlethwait J."/>
            <person name="Bobe J."/>
            <person name="Guiguen Y."/>
        </authorList>
    </citation>
    <scope>NUCLEOTIDE SEQUENCE</scope>
    <source>
        <strain evidence="3">M-15738</strain>
        <tissue evidence="3">Blood</tissue>
    </source>
</reference>
<evidence type="ECO:0000256" key="2">
    <source>
        <dbReference type="SAM" id="MobiDB-lite"/>
    </source>
</evidence>
<feature type="compositionally biased region" description="Basic and acidic residues" evidence="2">
    <location>
        <begin position="1180"/>
        <end position="1233"/>
    </location>
</feature>
<keyword evidence="4" id="KW-1185">Reference proteome</keyword>
<feature type="compositionally biased region" description="Basic and acidic residues" evidence="2">
    <location>
        <begin position="1478"/>
        <end position="1525"/>
    </location>
</feature>
<feature type="region of interest" description="Disordered" evidence="2">
    <location>
        <begin position="366"/>
        <end position="392"/>
    </location>
</feature>
<feature type="compositionally biased region" description="Basic and acidic residues" evidence="2">
    <location>
        <begin position="650"/>
        <end position="702"/>
    </location>
</feature>
<feature type="region of interest" description="Disordered" evidence="2">
    <location>
        <begin position="275"/>
        <end position="326"/>
    </location>
</feature>
<accession>A0AAV6GFZ1</accession>
<feature type="compositionally biased region" description="Basic and acidic residues" evidence="2">
    <location>
        <begin position="1116"/>
        <end position="1129"/>
    </location>
</feature>
<feature type="region of interest" description="Disordered" evidence="2">
    <location>
        <begin position="771"/>
        <end position="862"/>
    </location>
</feature>
<evidence type="ECO:0000313" key="4">
    <source>
        <dbReference type="Proteomes" id="UP000823561"/>
    </source>
</evidence>
<feature type="region of interest" description="Disordered" evidence="2">
    <location>
        <begin position="1040"/>
        <end position="1129"/>
    </location>
</feature>
<feature type="region of interest" description="Disordered" evidence="2">
    <location>
        <begin position="45"/>
        <end position="66"/>
    </location>
</feature>